<keyword evidence="1" id="KW-0472">Membrane</keyword>
<dbReference type="AlphaFoldDB" id="A0A2H0YP27"/>
<keyword evidence="1" id="KW-0812">Transmembrane</keyword>
<comment type="caution">
    <text evidence="2">The sequence shown here is derived from an EMBL/GenBank/DDBJ whole genome shotgun (WGS) entry which is preliminary data.</text>
</comment>
<proteinExistence type="predicted"/>
<organism evidence="2 3">
    <name type="scientific">Candidatus Nealsonbacteria bacterium CG08_land_8_20_14_0_20_36_22</name>
    <dbReference type="NCBI Taxonomy" id="1974704"/>
    <lineage>
        <taxon>Bacteria</taxon>
        <taxon>Candidatus Nealsoniibacteriota</taxon>
    </lineage>
</organism>
<evidence type="ECO:0000313" key="3">
    <source>
        <dbReference type="Proteomes" id="UP000231472"/>
    </source>
</evidence>
<dbReference type="Proteomes" id="UP000231472">
    <property type="component" value="Unassembled WGS sequence"/>
</dbReference>
<evidence type="ECO:0000313" key="2">
    <source>
        <dbReference type="EMBL" id="PIS40220.1"/>
    </source>
</evidence>
<dbReference type="EMBL" id="PEYC01000020">
    <property type="protein sequence ID" value="PIS40220.1"/>
    <property type="molecule type" value="Genomic_DNA"/>
</dbReference>
<evidence type="ECO:0000256" key="1">
    <source>
        <dbReference type="SAM" id="Phobius"/>
    </source>
</evidence>
<reference evidence="3" key="1">
    <citation type="submission" date="2017-09" db="EMBL/GenBank/DDBJ databases">
        <title>Depth-based differentiation of microbial function through sediment-hosted aquifers and enrichment of novel symbionts in the deep terrestrial subsurface.</title>
        <authorList>
            <person name="Probst A.J."/>
            <person name="Ladd B."/>
            <person name="Jarett J.K."/>
            <person name="Geller-Mcgrath D.E."/>
            <person name="Sieber C.M.K."/>
            <person name="Emerson J.B."/>
            <person name="Anantharaman K."/>
            <person name="Thomas B.C."/>
            <person name="Malmstrom R."/>
            <person name="Stieglmeier M."/>
            <person name="Klingl A."/>
            <person name="Woyke T."/>
            <person name="Ryan C.M."/>
            <person name="Banfield J.F."/>
        </authorList>
    </citation>
    <scope>NUCLEOTIDE SEQUENCE [LARGE SCALE GENOMIC DNA]</scope>
</reference>
<accession>A0A2H0YP27</accession>
<gene>
    <name evidence="2" type="ORF">COT32_01045</name>
</gene>
<feature type="transmembrane region" description="Helical" evidence="1">
    <location>
        <begin position="35"/>
        <end position="55"/>
    </location>
</feature>
<protein>
    <recommendedName>
        <fullName evidence="4">Baseplate protein J-like domain-containing protein</fullName>
    </recommendedName>
</protein>
<evidence type="ECO:0008006" key="4">
    <source>
        <dbReference type="Google" id="ProtNLM"/>
    </source>
</evidence>
<sequence length="411" mass="46182">MAKKFYDIIPLQDKTIQDKTIFKNPSLKTPTAKGAVFFLILLVLVVGVFGLFFFAKIEIEIWPTTELLTLEKEITIDSKAEKSDFEKGIFLAKVFETQKSASREFPATGKFLKKEKARGILTVYNGYSVSPRSLIPSRFISADGKLFWSTKTITIPGATYEKGKLIPGKLEVEVQAAEPGEEYNIEPSTFALPVLAGSPLYTAVYAKSFSPMVGGFIGQVSQVTKEDLEKAKNILVEEAENKGKEFLKETLPEDFVLMEQTISQQILEAKSSIEVGVEAESFNEQVKVKLEGLGFKKSELDEFVREIISLNIKEGEKFQEKSLEVNYSLLNLPSTTFLEKVVLGLEIKTKVYSDIDEEGLKKALLGKSLKETKLFLDNLKGIERIEVKSWPFFSKKIPEDINKVKIRLNID</sequence>
<name>A0A2H0YP27_9BACT</name>
<keyword evidence="1" id="KW-1133">Transmembrane helix</keyword>